<accession>A0A2X2F7R8</accession>
<keyword evidence="4" id="KW-0029">Amino-acid transport</keyword>
<evidence type="ECO:0000256" key="1">
    <source>
        <dbReference type="ARBA" id="ARBA00010062"/>
    </source>
</evidence>
<gene>
    <name evidence="7" type="primary">braC_3</name>
    <name evidence="7" type="ORF">NCTC11842_05789</name>
</gene>
<keyword evidence="2" id="KW-0813">Transport</keyword>
<reference evidence="7 8" key="1">
    <citation type="submission" date="2018-06" db="EMBL/GenBank/DDBJ databases">
        <authorList>
            <consortium name="Pathogen Informatics"/>
            <person name="Doyle S."/>
        </authorList>
    </citation>
    <scope>NUCLEOTIDE SEQUENCE [LARGE SCALE GENOMIC DNA]</scope>
    <source>
        <strain evidence="7 8">NCTC11842</strain>
    </source>
</reference>
<feature type="domain" description="Leucine-binding protein" evidence="6">
    <location>
        <begin position="25"/>
        <end position="364"/>
    </location>
</feature>
<evidence type="ECO:0000256" key="4">
    <source>
        <dbReference type="ARBA" id="ARBA00022970"/>
    </source>
</evidence>
<dbReference type="SUPFAM" id="SSF53822">
    <property type="entry name" value="Periplasmic binding protein-like I"/>
    <property type="match status" value="1"/>
</dbReference>
<dbReference type="Proteomes" id="UP000250443">
    <property type="component" value="Unassembled WGS sequence"/>
</dbReference>
<dbReference type="Pfam" id="PF13458">
    <property type="entry name" value="Peripla_BP_6"/>
    <property type="match status" value="1"/>
</dbReference>
<feature type="chain" id="PRO_5016007305" evidence="5">
    <location>
        <begin position="23"/>
        <end position="385"/>
    </location>
</feature>
<evidence type="ECO:0000256" key="2">
    <source>
        <dbReference type="ARBA" id="ARBA00022448"/>
    </source>
</evidence>
<evidence type="ECO:0000259" key="6">
    <source>
        <dbReference type="Pfam" id="PF13458"/>
    </source>
</evidence>
<comment type="similarity">
    <text evidence="1">Belongs to the leucine-binding protein family.</text>
</comment>
<dbReference type="InterPro" id="IPR028082">
    <property type="entry name" value="Peripla_BP_I"/>
</dbReference>
<evidence type="ECO:0000313" key="7">
    <source>
        <dbReference type="EMBL" id="SPZ16749.1"/>
    </source>
</evidence>
<dbReference type="RefSeq" id="WP_112298047.1">
    <property type="nucleotide sequence ID" value="NZ_CP069263.1"/>
</dbReference>
<dbReference type="InterPro" id="IPR000709">
    <property type="entry name" value="Leu_Ile_Val-bd"/>
</dbReference>
<evidence type="ECO:0000313" key="8">
    <source>
        <dbReference type="Proteomes" id="UP000250443"/>
    </source>
</evidence>
<name>A0A2X2F7R8_PSELU</name>
<dbReference type="InterPro" id="IPR051010">
    <property type="entry name" value="BCAA_transport"/>
</dbReference>
<protein>
    <submittedName>
        <fullName evidence="7">Branched-chain amino acid transport protein BraC</fullName>
    </submittedName>
</protein>
<organism evidence="7 8">
    <name type="scientific">Pseudomonas luteola</name>
    <dbReference type="NCBI Taxonomy" id="47886"/>
    <lineage>
        <taxon>Bacteria</taxon>
        <taxon>Pseudomonadati</taxon>
        <taxon>Pseudomonadota</taxon>
        <taxon>Gammaproteobacteria</taxon>
        <taxon>Pseudomonadales</taxon>
        <taxon>Pseudomonadaceae</taxon>
        <taxon>Pseudomonas</taxon>
    </lineage>
</organism>
<feature type="signal peptide" evidence="5">
    <location>
        <begin position="1"/>
        <end position="22"/>
    </location>
</feature>
<keyword evidence="3 5" id="KW-0732">Signal</keyword>
<dbReference type="InterPro" id="IPR028081">
    <property type="entry name" value="Leu-bd"/>
</dbReference>
<dbReference type="CDD" id="cd19980">
    <property type="entry name" value="PBP1_ABC_ligand_binding-like"/>
    <property type="match status" value="1"/>
</dbReference>
<evidence type="ECO:0000256" key="5">
    <source>
        <dbReference type="SAM" id="SignalP"/>
    </source>
</evidence>
<sequence>MRAFICAQVFATAVLGSTSALAQDSIKIGVIQPLTGSVAYNGAADINGSKLAVEERNKAGGVLGKPIELVIEDGQCSPANSVNAAEKLIQKDKVVALSGAFCSSATAAIMPVAQKYKLPLLTGVSSKADLTEKNNPYFFRSAETDALLAQAFAKILAENLKLKKVAYIGVNDDWGRGGVEEFSKDLSAHGVETAMTEYFDHGATDFYTLLAKLRVSGADGVFIAAETQDGSILVKQLKEFGIDMKVFGVGSWATADFINLVGDAAEGIYAAVPYAATLPGERNQRFVQAYQAQYKQAPDKYAAAGYNATNILMDAIQRAGSTDAEQIREALKATSYQAPNGHYQFTANGQAYGFNAALVQIENKQPKVVATTYVEAPMALAAKGE</sequence>
<dbReference type="EMBL" id="UAUF01000016">
    <property type="protein sequence ID" value="SPZ16749.1"/>
    <property type="molecule type" value="Genomic_DNA"/>
</dbReference>
<dbReference type="PRINTS" id="PR00337">
    <property type="entry name" value="LEUILEVALBP"/>
</dbReference>
<dbReference type="GO" id="GO:0006865">
    <property type="term" value="P:amino acid transport"/>
    <property type="evidence" value="ECO:0007669"/>
    <property type="project" value="UniProtKB-KW"/>
</dbReference>
<dbReference type="PANTHER" id="PTHR30483">
    <property type="entry name" value="LEUCINE-SPECIFIC-BINDING PROTEIN"/>
    <property type="match status" value="1"/>
</dbReference>
<dbReference type="AlphaFoldDB" id="A0A2X2F7R8"/>
<evidence type="ECO:0000256" key="3">
    <source>
        <dbReference type="ARBA" id="ARBA00022729"/>
    </source>
</evidence>
<proteinExistence type="inferred from homology"/>
<dbReference type="PANTHER" id="PTHR30483:SF6">
    <property type="entry name" value="PERIPLASMIC BINDING PROTEIN OF ABC TRANSPORTER FOR NATURAL AMINO ACIDS"/>
    <property type="match status" value="1"/>
</dbReference>
<dbReference type="Gene3D" id="3.40.50.2300">
    <property type="match status" value="2"/>
</dbReference>